<dbReference type="KEGG" id="bany:112050953"/>
<gene>
    <name evidence="2" type="primary">LOC112050953</name>
</gene>
<evidence type="ECO:0000313" key="2">
    <source>
        <dbReference type="RefSeq" id="XP_023945145.1"/>
    </source>
</evidence>
<protein>
    <submittedName>
        <fullName evidence="2">Uncharacterized protein LOC112050953 isoform X2</fullName>
    </submittedName>
</protein>
<evidence type="ECO:0000313" key="1">
    <source>
        <dbReference type="Proteomes" id="UP001652582"/>
    </source>
</evidence>
<name>A0A6J1NBK0_BICAN</name>
<dbReference type="AlphaFoldDB" id="A0A6J1NBK0"/>
<sequence length="161" mass="17395">MCLAPLRPCAVYAAHGSSSGHPEIDQMLMSIECQRWARGSVTRRAGCFRAGVAAARHRCAGAPCKRPMSSCGRLPADKTSPVCEGCCEPCATCPSGARRTRAVAQSHSRTVAQLHSAVGCTALSACVPFWKSCSFGRFSTETKRFSTHMPLRFYHIAMELQ</sequence>
<reference evidence="2" key="1">
    <citation type="submission" date="2025-08" db="UniProtKB">
        <authorList>
            <consortium name="RefSeq"/>
        </authorList>
    </citation>
    <scope>IDENTIFICATION</scope>
</reference>
<dbReference type="Proteomes" id="UP001652582">
    <property type="component" value="Chromosome 5"/>
</dbReference>
<dbReference type="RefSeq" id="XP_023945145.1">
    <property type="nucleotide sequence ID" value="XM_024089377.2"/>
</dbReference>
<organism evidence="1 2">
    <name type="scientific">Bicyclus anynana</name>
    <name type="common">Squinting bush brown butterfly</name>
    <dbReference type="NCBI Taxonomy" id="110368"/>
    <lineage>
        <taxon>Eukaryota</taxon>
        <taxon>Metazoa</taxon>
        <taxon>Ecdysozoa</taxon>
        <taxon>Arthropoda</taxon>
        <taxon>Hexapoda</taxon>
        <taxon>Insecta</taxon>
        <taxon>Pterygota</taxon>
        <taxon>Neoptera</taxon>
        <taxon>Endopterygota</taxon>
        <taxon>Lepidoptera</taxon>
        <taxon>Glossata</taxon>
        <taxon>Ditrysia</taxon>
        <taxon>Papilionoidea</taxon>
        <taxon>Nymphalidae</taxon>
        <taxon>Satyrinae</taxon>
        <taxon>Satyrini</taxon>
        <taxon>Mycalesina</taxon>
        <taxon>Bicyclus</taxon>
    </lineage>
</organism>
<proteinExistence type="predicted"/>
<keyword evidence="1" id="KW-1185">Reference proteome</keyword>
<accession>A0A6J1NBK0</accession>
<dbReference type="GeneID" id="112050953"/>